<evidence type="ECO:0000259" key="9">
    <source>
        <dbReference type="PROSITE" id="PS50113"/>
    </source>
</evidence>
<organism evidence="10 11">
    <name type="scientific">Sediminitomix flava</name>
    <dbReference type="NCBI Taxonomy" id="379075"/>
    <lineage>
        <taxon>Bacteria</taxon>
        <taxon>Pseudomonadati</taxon>
        <taxon>Bacteroidota</taxon>
        <taxon>Cytophagia</taxon>
        <taxon>Cytophagales</taxon>
        <taxon>Flammeovirgaceae</taxon>
        <taxon>Sediminitomix</taxon>
    </lineage>
</organism>
<dbReference type="RefSeq" id="WP_109622408.1">
    <property type="nucleotide sequence ID" value="NZ_QGDO01000009.1"/>
</dbReference>
<accession>A0A315Z1N9</accession>
<name>A0A315Z1N9_SEDFL</name>
<dbReference type="SMART" id="SM00065">
    <property type="entry name" value="GAF"/>
    <property type="match status" value="1"/>
</dbReference>
<comment type="catalytic activity">
    <reaction evidence="1">
        <text>ATP + protein L-histidine = ADP + protein N-phospho-L-histidine.</text>
        <dbReference type="EC" id="2.7.13.3"/>
    </reaction>
</comment>
<dbReference type="InterPro" id="IPR003018">
    <property type="entry name" value="GAF"/>
</dbReference>
<dbReference type="InterPro" id="IPR029016">
    <property type="entry name" value="GAF-like_dom_sf"/>
</dbReference>
<dbReference type="EC" id="2.7.13.3" evidence="2"/>
<gene>
    <name evidence="10" type="ORF">BC781_10955</name>
</gene>
<feature type="domain" description="PAC" evidence="9">
    <location>
        <begin position="924"/>
        <end position="974"/>
    </location>
</feature>
<dbReference type="NCBIfam" id="TIGR00229">
    <property type="entry name" value="sensory_box"/>
    <property type="match status" value="2"/>
</dbReference>
<dbReference type="InterPro" id="IPR013655">
    <property type="entry name" value="PAS_fold_3"/>
</dbReference>
<keyword evidence="6" id="KW-0175">Coiled coil</keyword>
<dbReference type="EMBL" id="QGDO01000009">
    <property type="protein sequence ID" value="PWJ36040.1"/>
    <property type="molecule type" value="Genomic_DNA"/>
</dbReference>
<dbReference type="InterPro" id="IPR000700">
    <property type="entry name" value="PAS-assoc_C"/>
</dbReference>
<dbReference type="PANTHER" id="PTHR43304:SF1">
    <property type="entry name" value="PAC DOMAIN-CONTAINING PROTEIN"/>
    <property type="match status" value="1"/>
</dbReference>
<feature type="transmembrane region" description="Helical" evidence="7">
    <location>
        <begin position="26"/>
        <end position="46"/>
    </location>
</feature>
<feature type="domain" description="PAC" evidence="9">
    <location>
        <begin position="671"/>
        <end position="723"/>
    </location>
</feature>
<proteinExistence type="predicted"/>
<feature type="domain" description="PAS" evidence="8">
    <location>
        <begin position="854"/>
        <end position="900"/>
    </location>
</feature>
<evidence type="ECO:0000256" key="5">
    <source>
        <dbReference type="ARBA" id="ARBA00022777"/>
    </source>
</evidence>
<dbReference type="Pfam" id="PF08448">
    <property type="entry name" value="PAS_4"/>
    <property type="match status" value="1"/>
</dbReference>
<keyword evidence="5" id="KW-0418">Kinase</keyword>
<keyword evidence="4" id="KW-0808">Transferase</keyword>
<dbReference type="Pfam" id="PF08447">
    <property type="entry name" value="PAS_3"/>
    <property type="match status" value="1"/>
</dbReference>
<evidence type="ECO:0000256" key="6">
    <source>
        <dbReference type="SAM" id="Coils"/>
    </source>
</evidence>
<dbReference type="InterPro" id="IPR013656">
    <property type="entry name" value="PAS_4"/>
</dbReference>
<evidence type="ECO:0000256" key="2">
    <source>
        <dbReference type="ARBA" id="ARBA00012438"/>
    </source>
</evidence>
<protein>
    <recommendedName>
        <fullName evidence="2">histidine kinase</fullName>
        <ecNumber evidence="2">2.7.13.3</ecNumber>
    </recommendedName>
</protein>
<keyword evidence="3" id="KW-0597">Phosphoprotein</keyword>
<dbReference type="Gene3D" id="3.30.450.20">
    <property type="entry name" value="PAS domain"/>
    <property type="match status" value="4"/>
</dbReference>
<feature type="transmembrane region" description="Helical" evidence="7">
    <location>
        <begin position="238"/>
        <end position="257"/>
    </location>
</feature>
<reference evidence="10 11" key="1">
    <citation type="submission" date="2018-03" db="EMBL/GenBank/DDBJ databases">
        <title>Genomic Encyclopedia of Archaeal and Bacterial Type Strains, Phase II (KMG-II): from individual species to whole genera.</title>
        <authorList>
            <person name="Goeker M."/>
        </authorList>
    </citation>
    <scope>NUCLEOTIDE SEQUENCE [LARGE SCALE GENOMIC DNA]</scope>
    <source>
        <strain evidence="10 11">DSM 28229</strain>
    </source>
</reference>
<keyword evidence="11" id="KW-1185">Reference proteome</keyword>
<evidence type="ECO:0000313" key="10">
    <source>
        <dbReference type="EMBL" id="PWJ36040.1"/>
    </source>
</evidence>
<evidence type="ECO:0000256" key="3">
    <source>
        <dbReference type="ARBA" id="ARBA00022553"/>
    </source>
</evidence>
<dbReference type="AlphaFoldDB" id="A0A315Z1N9"/>
<comment type="caution">
    <text evidence="10">The sequence shown here is derived from an EMBL/GenBank/DDBJ whole genome shotgun (WGS) entry which is preliminary data.</text>
</comment>
<dbReference type="PROSITE" id="PS50112">
    <property type="entry name" value="PAS"/>
    <property type="match status" value="1"/>
</dbReference>
<keyword evidence="7" id="KW-0472">Membrane</keyword>
<dbReference type="SUPFAM" id="SSF55785">
    <property type="entry name" value="PYP-like sensor domain (PAS domain)"/>
    <property type="match status" value="4"/>
</dbReference>
<evidence type="ECO:0000256" key="4">
    <source>
        <dbReference type="ARBA" id="ARBA00022679"/>
    </source>
</evidence>
<sequence length="1259" mass="145355">MLREKLLPKLSELLQIISIYTIQGRILIFTFFFGLVLAFFTSVVIYQNKIVKSVGAHTLTVINPVTEHTTTILSSIHEVSASQWAYFITQNTKFKDERIQKWDLIINPAFEKLVKLSKTLSDEDKRSIDALGVLLKEYKHAQDEQEIYFDKFNSEREIILDNSGMKEADPFDSFIDNSMETPSQQLTQYTKDNLLNLIQPIIKELEVLLTPLVDEQKVALQKDVQMIQNNVEKLNTTIGFIAGFFVLMSLGSAVFVIRSFRFSILRSSLQLNHLVKGELGKKVETSKDETNHILDASNKLQQNLRKASEFAIQIGEGDFNSTFTPSSEQDVLGNALLQMRNQLKKVADEDEKRNWISRGIAQFVEILRTHSDVDVLADDIITNLVKYIGANQGGIFILNNDNPKERFLELEACYAYGRKRAISKQIAIDDQFAEGLIGQSFLEGDIIYMNNIPDNYIQISSGLGGAKPRCLLIVPLQINKEIEGVIELASFQEFDSHQIEFVERLGESIGATLKTAKNSQKNKLLLIETQTQGEQLRAQEEELRQNMEELTATQEEMQRRQRELERTRKSLEDQIYKQNVNLKYAQDRFSIVLKNLNEGIFDIDLRAHEGDLAPTTKVNWSPKFYQLLELRESELQPHWESFTERIHSQDLVKFNERVHQHLMDFSGYISLEIEIRIKNKLGEYDWYLLKGNTLRNTDGKPIHFAAAINNVSHQKTLETQTATLSEREGRLSAFLNNTTDHIVAIDKEYKIIVANEIVKETYAQQNLKIIEGETFIWTIIADEEKNKYQDYFERAFKGEQFTISDSYETVERHKIHLDVFYSPIYGNDPVPIGISVVTRDVSDIVNSKLKLAKENDALRAILDNYDASIYLKDRQGKYLFADKTFCYETGMIETDLIGKSDQDIKLDLYASNVNIDKEILKEEKPISFEMETEDHRIKHFSKYPIFDNVGRAYGLCSVAVDITNRKQIEKRLTESEERFLELGVHLPVILFQYEMKDEVGNCTYISDHANVLLQQKPSKICNQNESIENLLPYISVHRYDNDSFQKNVIEAIKKDKYISWQGRIQVENLNNETHYVNVRIEASILQKTRKTIWHGFIVKEEKSKGNGIVLEKKKDALIPFWANDQKQVEWFNQVGLILQNMEGAIFLYKHGDSWSLEKVVGNSIFLTGYSNSEFEKRKVEYFELISNFKQKLEEKRNALLNLSKGQKDQYTTTYRMIDKFGKAKLILEKGRIIYGKDMEISHLECLLVDISSMSGDRQN</sequence>
<dbReference type="InterPro" id="IPR035965">
    <property type="entry name" value="PAS-like_dom_sf"/>
</dbReference>
<dbReference type="Proteomes" id="UP000245535">
    <property type="component" value="Unassembled WGS sequence"/>
</dbReference>
<keyword evidence="7" id="KW-1133">Transmembrane helix</keyword>
<dbReference type="InterPro" id="IPR052162">
    <property type="entry name" value="Sensor_kinase/Photoreceptor"/>
</dbReference>
<dbReference type="Gene3D" id="3.30.450.40">
    <property type="match status" value="1"/>
</dbReference>
<dbReference type="GO" id="GO:0004673">
    <property type="term" value="F:protein histidine kinase activity"/>
    <property type="evidence" value="ECO:0007669"/>
    <property type="project" value="UniProtKB-EC"/>
</dbReference>
<evidence type="ECO:0000256" key="7">
    <source>
        <dbReference type="SAM" id="Phobius"/>
    </source>
</evidence>
<evidence type="ECO:0000313" key="11">
    <source>
        <dbReference type="Proteomes" id="UP000245535"/>
    </source>
</evidence>
<dbReference type="Gene3D" id="6.10.340.10">
    <property type="match status" value="1"/>
</dbReference>
<evidence type="ECO:0000259" key="8">
    <source>
        <dbReference type="PROSITE" id="PS50112"/>
    </source>
</evidence>
<dbReference type="InterPro" id="IPR000014">
    <property type="entry name" value="PAS"/>
</dbReference>
<dbReference type="PANTHER" id="PTHR43304">
    <property type="entry name" value="PHYTOCHROME-LIKE PROTEIN CPH1"/>
    <property type="match status" value="1"/>
</dbReference>
<keyword evidence="7" id="KW-0812">Transmembrane</keyword>
<dbReference type="OrthoDB" id="1109395at2"/>
<dbReference type="Pfam" id="PF13185">
    <property type="entry name" value="GAF_2"/>
    <property type="match status" value="1"/>
</dbReference>
<evidence type="ECO:0000256" key="1">
    <source>
        <dbReference type="ARBA" id="ARBA00000085"/>
    </source>
</evidence>
<dbReference type="PROSITE" id="PS50113">
    <property type="entry name" value="PAC"/>
    <property type="match status" value="2"/>
</dbReference>
<feature type="coiled-coil region" evidence="6">
    <location>
        <begin position="526"/>
        <end position="574"/>
    </location>
</feature>
<dbReference type="SUPFAM" id="SSF55781">
    <property type="entry name" value="GAF domain-like"/>
    <property type="match status" value="1"/>
</dbReference>
<dbReference type="SMART" id="SM00091">
    <property type="entry name" value="PAS"/>
    <property type="match status" value="3"/>
</dbReference>